<organism evidence="1 2">
    <name type="scientific">Papaver atlanticum</name>
    <dbReference type="NCBI Taxonomy" id="357466"/>
    <lineage>
        <taxon>Eukaryota</taxon>
        <taxon>Viridiplantae</taxon>
        <taxon>Streptophyta</taxon>
        <taxon>Embryophyta</taxon>
        <taxon>Tracheophyta</taxon>
        <taxon>Spermatophyta</taxon>
        <taxon>Magnoliopsida</taxon>
        <taxon>Ranunculales</taxon>
        <taxon>Papaveraceae</taxon>
        <taxon>Papaveroideae</taxon>
        <taxon>Papaver</taxon>
    </lineage>
</organism>
<comment type="caution">
    <text evidence="1">The sequence shown here is derived from an EMBL/GenBank/DDBJ whole genome shotgun (WGS) entry which is preliminary data.</text>
</comment>
<dbReference type="EMBL" id="JAJJMB010014788">
    <property type="protein sequence ID" value="KAI3858080.1"/>
    <property type="molecule type" value="Genomic_DNA"/>
</dbReference>
<dbReference type="Proteomes" id="UP001202328">
    <property type="component" value="Unassembled WGS sequence"/>
</dbReference>
<protein>
    <submittedName>
        <fullName evidence="1">Uncharacterized protein</fullName>
    </submittedName>
</protein>
<name>A0AAD4S2S4_9MAGN</name>
<dbReference type="AlphaFoldDB" id="A0AAD4S2S4"/>
<feature type="non-terminal residue" evidence="1">
    <location>
        <position position="64"/>
    </location>
</feature>
<evidence type="ECO:0000313" key="1">
    <source>
        <dbReference type="EMBL" id="KAI3858080.1"/>
    </source>
</evidence>
<sequence>TLITPFSKRLKEWENVLGDVGQQFLGGVNVVRVAVDKYCIYNGYPYAIVKSAPYRYTIKVFSCR</sequence>
<accession>A0AAD4S2S4</accession>
<keyword evidence="2" id="KW-1185">Reference proteome</keyword>
<gene>
    <name evidence="1" type="ORF">MKW98_029554</name>
</gene>
<reference evidence="1" key="1">
    <citation type="submission" date="2022-04" db="EMBL/GenBank/DDBJ databases">
        <title>A functionally conserved STORR gene fusion in Papaver species that diverged 16.8 million years ago.</title>
        <authorList>
            <person name="Catania T."/>
        </authorList>
    </citation>
    <scope>NUCLEOTIDE SEQUENCE</scope>
    <source>
        <strain evidence="1">S-188037</strain>
    </source>
</reference>
<feature type="non-terminal residue" evidence="1">
    <location>
        <position position="1"/>
    </location>
</feature>
<proteinExistence type="predicted"/>
<evidence type="ECO:0000313" key="2">
    <source>
        <dbReference type="Proteomes" id="UP001202328"/>
    </source>
</evidence>